<reference evidence="2" key="1">
    <citation type="submission" date="2021-03" db="EMBL/GenBank/DDBJ databases">
        <title>Actinotalea soli sp. nov., isolated from soil.</title>
        <authorList>
            <person name="Ping W."/>
            <person name="Zhang J."/>
        </authorList>
    </citation>
    <scope>NUCLEOTIDE SEQUENCE</scope>
    <source>
        <strain evidence="2">BY-33</strain>
    </source>
</reference>
<evidence type="ECO:0000313" key="2">
    <source>
        <dbReference type="EMBL" id="MBO1752478.1"/>
    </source>
</evidence>
<protein>
    <submittedName>
        <fullName evidence="2">Ester cyclase</fullName>
    </submittedName>
</protein>
<dbReference type="SUPFAM" id="SSF54427">
    <property type="entry name" value="NTF2-like"/>
    <property type="match status" value="1"/>
</dbReference>
<dbReference type="RefSeq" id="WP_208056165.1">
    <property type="nucleotide sequence ID" value="NZ_JAGEMK010000006.1"/>
</dbReference>
<dbReference type="Pfam" id="PF12680">
    <property type="entry name" value="SnoaL_2"/>
    <property type="match status" value="1"/>
</dbReference>
<comment type="caution">
    <text evidence="2">The sequence shown here is derived from an EMBL/GenBank/DDBJ whole genome shotgun (WGS) entry which is preliminary data.</text>
</comment>
<evidence type="ECO:0000259" key="1">
    <source>
        <dbReference type="Pfam" id="PF12680"/>
    </source>
</evidence>
<keyword evidence="3" id="KW-1185">Reference proteome</keyword>
<dbReference type="EMBL" id="JAGEMK010000006">
    <property type="protein sequence ID" value="MBO1752478.1"/>
    <property type="molecule type" value="Genomic_DNA"/>
</dbReference>
<dbReference type="Proteomes" id="UP000664209">
    <property type="component" value="Unassembled WGS sequence"/>
</dbReference>
<dbReference type="InterPro" id="IPR032710">
    <property type="entry name" value="NTF2-like_dom_sf"/>
</dbReference>
<feature type="domain" description="SnoaL-like" evidence="1">
    <location>
        <begin position="13"/>
        <end position="112"/>
    </location>
</feature>
<dbReference type="AlphaFoldDB" id="A0A939LRG0"/>
<evidence type="ECO:0000313" key="3">
    <source>
        <dbReference type="Proteomes" id="UP000664209"/>
    </source>
</evidence>
<sequence length="120" mass="13128">MAEATSHSHALYRRWLEELWNGTPEAAHELVTEDFAGYWPDRTVRGPAELAEVVAQTQQMFTDLTFALAVGPVVEGDLVAGRWIGSGASPEGAVRFAGNDLVRVRDGRIVEYWVGTVTLG</sequence>
<accession>A0A939LRG0</accession>
<proteinExistence type="predicted"/>
<gene>
    <name evidence="2" type="ORF">J4G33_11765</name>
</gene>
<name>A0A939LRG0_9CELL</name>
<dbReference type="Gene3D" id="3.10.450.50">
    <property type="match status" value="1"/>
</dbReference>
<dbReference type="InterPro" id="IPR037401">
    <property type="entry name" value="SnoaL-like"/>
</dbReference>
<organism evidence="2 3">
    <name type="scientific">Actinotalea soli</name>
    <dbReference type="NCBI Taxonomy" id="2819234"/>
    <lineage>
        <taxon>Bacteria</taxon>
        <taxon>Bacillati</taxon>
        <taxon>Actinomycetota</taxon>
        <taxon>Actinomycetes</taxon>
        <taxon>Micrococcales</taxon>
        <taxon>Cellulomonadaceae</taxon>
        <taxon>Actinotalea</taxon>
    </lineage>
</organism>